<dbReference type="PANTHER" id="PTHR44154">
    <property type="entry name" value="QUINONE OXIDOREDUCTASE"/>
    <property type="match status" value="1"/>
</dbReference>
<protein>
    <submittedName>
        <fullName evidence="3">NADPH2:quinone reductase</fullName>
        <ecNumber evidence="3">1.6.5.5</ecNumber>
    </submittedName>
</protein>
<dbReference type="InterPro" id="IPR013154">
    <property type="entry name" value="ADH-like_N"/>
</dbReference>
<reference evidence="3 4" key="1">
    <citation type="submission" date="2023-04" db="EMBL/GenBank/DDBJ databases">
        <title>Forest soil microbial communities from Buena Vista Peninsula, Colon Province, Panama.</title>
        <authorList>
            <person name="Bouskill N."/>
        </authorList>
    </citation>
    <scope>NUCLEOTIDE SEQUENCE [LARGE SCALE GENOMIC DNA]</scope>
    <source>
        <strain evidence="3 4">GGS1</strain>
    </source>
</reference>
<dbReference type="GO" id="GO:0003960">
    <property type="term" value="F:quinone reductase (NADPH) activity"/>
    <property type="evidence" value="ECO:0007669"/>
    <property type="project" value="UniProtKB-EC"/>
</dbReference>
<dbReference type="SUPFAM" id="SSF50129">
    <property type="entry name" value="GroES-like"/>
    <property type="match status" value="1"/>
</dbReference>
<evidence type="ECO:0000313" key="4">
    <source>
        <dbReference type="Proteomes" id="UP001160499"/>
    </source>
</evidence>
<comment type="caution">
    <text evidence="3">The sequence shown here is derived from an EMBL/GenBank/DDBJ whole genome shotgun (WGS) entry which is preliminary data.</text>
</comment>
<dbReference type="InterPro" id="IPR020843">
    <property type="entry name" value="ER"/>
</dbReference>
<dbReference type="InterPro" id="IPR036291">
    <property type="entry name" value="NAD(P)-bd_dom_sf"/>
</dbReference>
<dbReference type="EMBL" id="JARXVH010000001">
    <property type="protein sequence ID" value="MDH6212832.1"/>
    <property type="molecule type" value="Genomic_DNA"/>
</dbReference>
<keyword evidence="1" id="KW-0521">NADP</keyword>
<gene>
    <name evidence="3" type="ORF">M2283_000111</name>
</gene>
<dbReference type="CDD" id="cd05289">
    <property type="entry name" value="MDR_like_2"/>
    <property type="match status" value="1"/>
</dbReference>
<dbReference type="Proteomes" id="UP001160499">
    <property type="component" value="Unassembled WGS sequence"/>
</dbReference>
<dbReference type="PANTHER" id="PTHR44154:SF1">
    <property type="entry name" value="QUINONE OXIDOREDUCTASE"/>
    <property type="match status" value="1"/>
</dbReference>
<sequence>MRAAVVKKIGGPEAVEIVEVPLPEPGPFEVRVKVAAAGLNPADAAVWGGFFGPLDEVEYIGLGLDAAGTIDAVGTGVLLKVGTPVIVFDAPVVRPTKAQAEYLVTDLNSIAPAPEGMALTLAATIPLNAMTASLALDHLPLPPRGTLLVTGAAGAVGGYAVELARTRGVRIVAQGRPEDEEFLRDRGATWFVSRDEELSAAVRRLVPEGVDGVLDAAALGAPALAAVRDGGIYVSVRVDVLPAPERGVVVRHTFAGPDATRLAYLSALAEVGVLTPRVGQIYSLSQAAEAHARLARGGLRGRIVLVP</sequence>
<keyword evidence="4" id="KW-1185">Reference proteome</keyword>
<feature type="domain" description="Enoyl reductase (ER)" evidence="2">
    <location>
        <begin position="10"/>
        <end position="305"/>
    </location>
</feature>
<keyword evidence="3" id="KW-0560">Oxidoreductase</keyword>
<organism evidence="3 4">
    <name type="scientific">Streptomyces pseudovenezuelae</name>
    <dbReference type="NCBI Taxonomy" id="67350"/>
    <lineage>
        <taxon>Bacteria</taxon>
        <taxon>Bacillati</taxon>
        <taxon>Actinomycetota</taxon>
        <taxon>Actinomycetes</taxon>
        <taxon>Kitasatosporales</taxon>
        <taxon>Streptomycetaceae</taxon>
        <taxon>Streptomyces</taxon>
        <taxon>Streptomyces aurantiacus group</taxon>
    </lineage>
</organism>
<evidence type="ECO:0000313" key="3">
    <source>
        <dbReference type="EMBL" id="MDH6212832.1"/>
    </source>
</evidence>
<dbReference type="SUPFAM" id="SSF51735">
    <property type="entry name" value="NAD(P)-binding Rossmann-fold domains"/>
    <property type="match status" value="1"/>
</dbReference>
<dbReference type="Gene3D" id="3.90.180.10">
    <property type="entry name" value="Medium-chain alcohol dehydrogenases, catalytic domain"/>
    <property type="match status" value="1"/>
</dbReference>
<dbReference type="SMART" id="SM00829">
    <property type="entry name" value="PKS_ER"/>
    <property type="match status" value="1"/>
</dbReference>
<evidence type="ECO:0000256" key="1">
    <source>
        <dbReference type="ARBA" id="ARBA00022857"/>
    </source>
</evidence>
<name>A0ABT6L991_9ACTN</name>
<dbReference type="RefSeq" id="WP_280873890.1">
    <property type="nucleotide sequence ID" value="NZ_JARXVH010000001.1"/>
</dbReference>
<dbReference type="Pfam" id="PF13602">
    <property type="entry name" value="ADH_zinc_N_2"/>
    <property type="match status" value="1"/>
</dbReference>
<dbReference type="InterPro" id="IPR011032">
    <property type="entry name" value="GroES-like_sf"/>
</dbReference>
<dbReference type="Gene3D" id="3.40.50.720">
    <property type="entry name" value="NAD(P)-binding Rossmann-like Domain"/>
    <property type="match status" value="1"/>
</dbReference>
<dbReference type="Pfam" id="PF08240">
    <property type="entry name" value="ADH_N"/>
    <property type="match status" value="1"/>
</dbReference>
<dbReference type="InterPro" id="IPR051603">
    <property type="entry name" value="Zinc-ADH_QOR/CCCR"/>
</dbReference>
<dbReference type="EC" id="1.6.5.5" evidence="3"/>
<evidence type="ECO:0000259" key="2">
    <source>
        <dbReference type="SMART" id="SM00829"/>
    </source>
</evidence>
<proteinExistence type="predicted"/>
<accession>A0ABT6L991</accession>